<name>A0AAV4I0T1_9GAST</name>
<evidence type="ECO:0000313" key="1">
    <source>
        <dbReference type="EMBL" id="GFS04109.1"/>
    </source>
</evidence>
<comment type="caution">
    <text evidence="1">The sequence shown here is derived from an EMBL/GenBank/DDBJ whole genome shotgun (WGS) entry which is preliminary data.</text>
</comment>
<dbReference type="AlphaFoldDB" id="A0AAV4I0T1"/>
<accession>A0AAV4I0T1</accession>
<protein>
    <recommendedName>
        <fullName evidence="3">CUB domain-containing protein</fullName>
    </recommendedName>
</protein>
<proteinExistence type="predicted"/>
<evidence type="ECO:0008006" key="3">
    <source>
        <dbReference type="Google" id="ProtNLM"/>
    </source>
</evidence>
<dbReference type="Proteomes" id="UP000762676">
    <property type="component" value="Unassembled WGS sequence"/>
</dbReference>
<sequence length="192" mass="22068">MAAPRPYTFPLQANTHHSKFNSRFRVLQHGCMLGALILTFHKCKALPLASTHFTGMYLERKRIPYSVKVKENTTESKGKQYILKLGRRNVNICSYKPAFVDCGEVIQLNASSAPYTFRFSNNKTYAQCGWLIKVSGNKDLRLALEFDDLNIEPVKKDHTCSLYSRNVNELEVRYQEVGEPGIRYNNCFKYSV</sequence>
<keyword evidence="2" id="KW-1185">Reference proteome</keyword>
<gene>
    <name evidence="1" type="ORF">ElyMa_004648400</name>
</gene>
<dbReference type="EMBL" id="BMAT01009325">
    <property type="protein sequence ID" value="GFS04109.1"/>
    <property type="molecule type" value="Genomic_DNA"/>
</dbReference>
<evidence type="ECO:0000313" key="2">
    <source>
        <dbReference type="Proteomes" id="UP000762676"/>
    </source>
</evidence>
<reference evidence="1 2" key="1">
    <citation type="journal article" date="2021" name="Elife">
        <title>Chloroplast acquisition without the gene transfer in kleptoplastic sea slugs, Plakobranchus ocellatus.</title>
        <authorList>
            <person name="Maeda T."/>
            <person name="Takahashi S."/>
            <person name="Yoshida T."/>
            <person name="Shimamura S."/>
            <person name="Takaki Y."/>
            <person name="Nagai Y."/>
            <person name="Toyoda A."/>
            <person name="Suzuki Y."/>
            <person name="Arimoto A."/>
            <person name="Ishii H."/>
            <person name="Satoh N."/>
            <person name="Nishiyama T."/>
            <person name="Hasebe M."/>
            <person name="Maruyama T."/>
            <person name="Minagawa J."/>
            <person name="Obokata J."/>
            <person name="Shigenobu S."/>
        </authorList>
    </citation>
    <scope>NUCLEOTIDE SEQUENCE [LARGE SCALE GENOMIC DNA]</scope>
</reference>
<organism evidence="1 2">
    <name type="scientific">Elysia marginata</name>
    <dbReference type="NCBI Taxonomy" id="1093978"/>
    <lineage>
        <taxon>Eukaryota</taxon>
        <taxon>Metazoa</taxon>
        <taxon>Spiralia</taxon>
        <taxon>Lophotrochozoa</taxon>
        <taxon>Mollusca</taxon>
        <taxon>Gastropoda</taxon>
        <taxon>Heterobranchia</taxon>
        <taxon>Euthyneura</taxon>
        <taxon>Panpulmonata</taxon>
        <taxon>Sacoglossa</taxon>
        <taxon>Placobranchoidea</taxon>
        <taxon>Plakobranchidae</taxon>
        <taxon>Elysia</taxon>
    </lineage>
</organism>